<dbReference type="InterPro" id="IPR029000">
    <property type="entry name" value="Cyclophilin-like_dom_sf"/>
</dbReference>
<dbReference type="InterPro" id="IPR011053">
    <property type="entry name" value="Single_hybrid_motif"/>
</dbReference>
<comment type="catalytic activity">
    <reaction evidence="12">
        <text>N(6)-biotinyl-L-lysyl-[protein] + hydrogencarbonate + ATP = N(6)-carboxybiotinyl-L-lysyl-[protein] + ADP + phosphate + H(+)</text>
        <dbReference type="Rhea" id="RHEA:13501"/>
        <dbReference type="Rhea" id="RHEA-COMP:10505"/>
        <dbReference type="Rhea" id="RHEA-COMP:10506"/>
        <dbReference type="ChEBI" id="CHEBI:15378"/>
        <dbReference type="ChEBI" id="CHEBI:17544"/>
        <dbReference type="ChEBI" id="CHEBI:30616"/>
        <dbReference type="ChEBI" id="CHEBI:43474"/>
        <dbReference type="ChEBI" id="CHEBI:83144"/>
        <dbReference type="ChEBI" id="CHEBI:83145"/>
        <dbReference type="ChEBI" id="CHEBI:456216"/>
        <dbReference type="EC" id="6.3.4.14"/>
    </reaction>
</comment>
<dbReference type="InterPro" id="IPR050856">
    <property type="entry name" value="Biotin_carboxylase_complex"/>
</dbReference>
<dbReference type="Pfam" id="PF02626">
    <property type="entry name" value="CT_A_B"/>
    <property type="match status" value="1"/>
</dbReference>
<evidence type="ECO:0000259" key="16">
    <source>
        <dbReference type="PROSITE" id="PS50979"/>
    </source>
</evidence>
<dbReference type="PROSITE" id="PS00866">
    <property type="entry name" value="CPSASE_1"/>
    <property type="match status" value="1"/>
</dbReference>
<evidence type="ECO:0000259" key="14">
    <source>
        <dbReference type="PROSITE" id="PS50968"/>
    </source>
</evidence>
<dbReference type="AlphaFoldDB" id="A0A2I5T230"/>
<comment type="cofactor">
    <cofactor evidence="1">
        <name>biotin</name>
        <dbReference type="ChEBI" id="CHEBI:57586"/>
    </cofactor>
</comment>
<dbReference type="Gene3D" id="2.40.50.100">
    <property type="match status" value="1"/>
</dbReference>
<evidence type="ECO:0000256" key="1">
    <source>
        <dbReference type="ARBA" id="ARBA00001953"/>
    </source>
</evidence>
<dbReference type="CDD" id="cd06850">
    <property type="entry name" value="biotinyl_domain"/>
    <property type="match status" value="1"/>
</dbReference>
<dbReference type="PANTHER" id="PTHR18866:SF128">
    <property type="entry name" value="UREA AMIDOLYASE"/>
    <property type="match status" value="1"/>
</dbReference>
<dbReference type="Gene3D" id="3.30.470.20">
    <property type="entry name" value="ATP-grasp fold, B domain"/>
    <property type="match status" value="1"/>
</dbReference>
<evidence type="ECO:0000256" key="6">
    <source>
        <dbReference type="ARBA" id="ARBA00022598"/>
    </source>
</evidence>
<evidence type="ECO:0000256" key="10">
    <source>
        <dbReference type="ARBA" id="ARBA00023267"/>
    </source>
</evidence>
<dbReference type="SUPFAM" id="SSF50891">
    <property type="entry name" value="Cyclophilin-like"/>
    <property type="match status" value="2"/>
</dbReference>
<evidence type="ECO:0000256" key="2">
    <source>
        <dbReference type="ARBA" id="ARBA00003761"/>
    </source>
</evidence>
<dbReference type="PANTHER" id="PTHR18866">
    <property type="entry name" value="CARBOXYLASE:PYRUVATE/ACETYL-COA/PROPIONYL-COA CARBOXYLASE"/>
    <property type="match status" value="1"/>
</dbReference>
<dbReference type="Pfam" id="PF00289">
    <property type="entry name" value="Biotin_carb_N"/>
    <property type="match status" value="1"/>
</dbReference>
<dbReference type="SUPFAM" id="SSF56059">
    <property type="entry name" value="Glutathione synthetase ATP-binding domain-like"/>
    <property type="match status" value="1"/>
</dbReference>
<dbReference type="Proteomes" id="UP000017700">
    <property type="component" value="Chromosome"/>
</dbReference>
<keyword evidence="6" id="KW-0436">Ligase</keyword>
<evidence type="ECO:0000256" key="12">
    <source>
        <dbReference type="ARBA" id="ARBA00048600"/>
    </source>
</evidence>
<keyword evidence="8" id="KW-0378">Hydrolase</keyword>
<dbReference type="SMART" id="SM00797">
    <property type="entry name" value="AHS2"/>
    <property type="match status" value="1"/>
</dbReference>
<dbReference type="InterPro" id="IPR005479">
    <property type="entry name" value="CPAse_ATP-bd"/>
</dbReference>
<dbReference type="InterPro" id="IPR005481">
    <property type="entry name" value="BC-like_N"/>
</dbReference>
<evidence type="ECO:0000313" key="20">
    <source>
        <dbReference type="Proteomes" id="UP000233778"/>
    </source>
</evidence>
<dbReference type="InterPro" id="IPR003833">
    <property type="entry name" value="CT_C_D"/>
</dbReference>
<dbReference type="Gene3D" id="3.30.1360.40">
    <property type="match status" value="1"/>
</dbReference>
<dbReference type="SUPFAM" id="SSF51246">
    <property type="entry name" value="Rudiment single hybrid motif"/>
    <property type="match status" value="1"/>
</dbReference>
<dbReference type="Pfam" id="PF02786">
    <property type="entry name" value="CPSase_L_D2"/>
    <property type="match status" value="1"/>
</dbReference>
<dbReference type="Pfam" id="PF02682">
    <property type="entry name" value="CT_C_D"/>
    <property type="match status" value="1"/>
</dbReference>
<dbReference type="NCBIfam" id="TIGR00724">
    <property type="entry name" value="urea_amlyse_rel"/>
    <property type="match status" value="1"/>
</dbReference>
<dbReference type="GO" id="GO:0004075">
    <property type="term" value="F:biotin carboxylase activity"/>
    <property type="evidence" value="ECO:0007669"/>
    <property type="project" value="UniProtKB-EC"/>
</dbReference>
<dbReference type="STRING" id="104623.Ser39006_00666"/>
<dbReference type="InterPro" id="IPR016185">
    <property type="entry name" value="PreATP-grasp_dom_sf"/>
</dbReference>
<proteinExistence type="predicted"/>
<dbReference type="SMART" id="SM00878">
    <property type="entry name" value="Biotin_carb_C"/>
    <property type="match status" value="1"/>
</dbReference>
<accession>A0A2I5T230</accession>
<dbReference type="GO" id="GO:0005524">
    <property type="term" value="F:ATP binding"/>
    <property type="evidence" value="ECO:0007669"/>
    <property type="project" value="UniProtKB-UniRule"/>
</dbReference>
<evidence type="ECO:0000256" key="3">
    <source>
        <dbReference type="ARBA" id="ARBA00004956"/>
    </source>
</evidence>
<comment type="pathway">
    <text evidence="3">Lipid metabolism; malonyl-CoA biosynthesis; malonyl-CoA from acetyl-CoA: step 1/1.</text>
</comment>
<feature type="domain" description="Lipoyl-binding" evidence="14">
    <location>
        <begin position="1126"/>
        <end position="1204"/>
    </location>
</feature>
<feature type="domain" description="Biotin carboxylation" evidence="16">
    <location>
        <begin position="1"/>
        <end position="449"/>
    </location>
</feature>
<gene>
    <name evidence="18" type="primary">uca</name>
    <name evidence="17" type="ORF">CWC46_01450</name>
    <name evidence="18" type="ORF">Ser39006_001450</name>
</gene>
<keyword evidence="7 13" id="KW-0547">Nucleotide-binding</keyword>
<dbReference type="InterPro" id="IPR005482">
    <property type="entry name" value="Biotin_COase_C"/>
</dbReference>
<dbReference type="InterPro" id="IPR000089">
    <property type="entry name" value="Biotin_lipoyl"/>
</dbReference>
<evidence type="ECO:0000313" key="18">
    <source>
        <dbReference type="EMBL" id="AUH02919.1"/>
    </source>
</evidence>
<dbReference type="Pfam" id="PF00364">
    <property type="entry name" value="Biotin_lipoyl"/>
    <property type="match status" value="1"/>
</dbReference>
<protein>
    <recommendedName>
        <fullName evidence="5">Biotin carboxylase</fullName>
    </recommendedName>
    <alternativeName>
        <fullName evidence="11">Acetyl-coenzyme A carboxylase biotin carboxylase subunit A</fullName>
    </alternativeName>
</protein>
<reference evidence="18 19" key="1">
    <citation type="journal article" date="2013" name="Genome Announc.">
        <title>Draft genome sequence of Serratia sp. strain ATCC 39006, a model bacterium for analysis of the biosynthesis and regulation of prodigiosin, a carbapenem, and gas vesicles.</title>
        <authorList>
            <person name="Fineran P.C."/>
            <person name="Iglesias Cans M.C."/>
            <person name="Ramsay J.P."/>
            <person name="Wilf N.M."/>
            <person name="Cossyleon D."/>
            <person name="McNeil M.B."/>
            <person name="Williamson N.R."/>
            <person name="Monson R.E."/>
            <person name="Becher S.A."/>
            <person name="Stanton J.A."/>
            <person name="Brugger K."/>
            <person name="Brown S.D."/>
            <person name="Salmond G.P."/>
        </authorList>
    </citation>
    <scope>NUCLEOTIDE SEQUENCE [LARGE SCALE GENOMIC DNA]</scope>
    <source>
        <strain evidence="18">ATCC 39006</strain>
        <strain evidence="19">ATCC 39006 / SC 11482</strain>
    </source>
</reference>
<evidence type="ECO:0000256" key="11">
    <source>
        <dbReference type="ARBA" id="ARBA00033786"/>
    </source>
</evidence>
<dbReference type="SUPFAM" id="SSF160467">
    <property type="entry name" value="PH0987 N-terminal domain-like"/>
    <property type="match status" value="1"/>
</dbReference>
<reference evidence="18" key="2">
    <citation type="submission" date="2013-09" db="EMBL/GenBank/DDBJ databases">
        <authorList>
            <person name="Wang G."/>
            <person name="Yang Y."/>
            <person name="Su Y."/>
        </authorList>
    </citation>
    <scope>NUCLEOTIDE SEQUENCE</scope>
    <source>
        <strain evidence="18">ATCC 39006</strain>
    </source>
</reference>
<organism evidence="18 19">
    <name type="scientific">Serratia sp. (strain ATCC 39006)</name>
    <name type="common">Prodigiosinella confusarubida</name>
    <dbReference type="NCBI Taxonomy" id="104623"/>
    <lineage>
        <taxon>Bacteria</taxon>
        <taxon>Pseudomonadati</taxon>
        <taxon>Pseudomonadota</taxon>
        <taxon>Gammaproteobacteria</taxon>
        <taxon>Enterobacterales</taxon>
        <taxon>Pectobacteriaceae</taxon>
        <taxon>Prodigiosinella</taxon>
    </lineage>
</organism>
<dbReference type="EMBL" id="CP025085">
    <property type="protein sequence ID" value="AUG98604.1"/>
    <property type="molecule type" value="Genomic_DNA"/>
</dbReference>
<evidence type="ECO:0000259" key="15">
    <source>
        <dbReference type="PROSITE" id="PS50975"/>
    </source>
</evidence>
<evidence type="ECO:0000313" key="17">
    <source>
        <dbReference type="EMBL" id="AUG98604.1"/>
    </source>
</evidence>
<dbReference type="InterPro" id="IPR003778">
    <property type="entry name" value="CT_A_B"/>
</dbReference>
<reference evidence="18" key="4">
    <citation type="submission" date="2017-11" db="EMBL/GenBank/DDBJ databases">
        <title>Complete genome sequence of Serratia sp. ATCC 39006.</title>
        <authorList>
            <person name="Hampton H.G."/>
            <person name="Jackson S.A."/>
            <person name="Jauregui R."/>
            <person name="Poulter G.T.M."/>
            <person name="Salmond G.P.C."/>
            <person name="Fineran P.C."/>
        </authorList>
    </citation>
    <scope>NUCLEOTIDE SEQUENCE</scope>
    <source>
        <strain evidence="18">ATCC 39006</strain>
    </source>
</reference>
<dbReference type="GO" id="GO:0046872">
    <property type="term" value="F:metal ion binding"/>
    <property type="evidence" value="ECO:0007669"/>
    <property type="project" value="InterPro"/>
</dbReference>
<dbReference type="InterPro" id="IPR011764">
    <property type="entry name" value="Biotin_carboxylation_dom"/>
</dbReference>
<dbReference type="InterPro" id="IPR014084">
    <property type="entry name" value="Urea_COase"/>
</dbReference>
<dbReference type="FunFam" id="3.40.50.20:FF:000010">
    <property type="entry name" value="Propionyl-CoA carboxylase subunit alpha"/>
    <property type="match status" value="1"/>
</dbReference>
<evidence type="ECO:0000256" key="7">
    <source>
        <dbReference type="ARBA" id="ARBA00022741"/>
    </source>
</evidence>
<dbReference type="PROSITE" id="PS50979">
    <property type="entry name" value="BC"/>
    <property type="match status" value="1"/>
</dbReference>
<evidence type="ECO:0000256" key="4">
    <source>
        <dbReference type="ARBA" id="ARBA00011750"/>
    </source>
</evidence>
<name>A0A2I5T230_SERS3</name>
<keyword evidence="10" id="KW-0092">Biotin</keyword>
<dbReference type="PROSITE" id="PS00867">
    <property type="entry name" value="CPSASE_2"/>
    <property type="match status" value="1"/>
</dbReference>
<evidence type="ECO:0000256" key="9">
    <source>
        <dbReference type="ARBA" id="ARBA00022840"/>
    </source>
</evidence>
<evidence type="ECO:0000256" key="5">
    <source>
        <dbReference type="ARBA" id="ARBA00017242"/>
    </source>
</evidence>
<comment type="function">
    <text evidence="2">This protein is a component of the acetyl coenzyme A carboxylase complex; first, biotin carboxylase catalyzes the carboxylation of the carrier protein and then the transcarboxylase transfers the carboxyl group to form malonyl-CoA.</text>
</comment>
<dbReference type="SUPFAM" id="SSF51230">
    <property type="entry name" value="Single hybrid motif"/>
    <property type="match status" value="1"/>
</dbReference>
<keyword evidence="9 13" id="KW-0067">ATP-binding</keyword>
<dbReference type="EMBL" id="CP025084">
    <property type="protein sequence ID" value="AUH02919.1"/>
    <property type="molecule type" value="Genomic_DNA"/>
</dbReference>
<dbReference type="InterPro" id="IPR011761">
    <property type="entry name" value="ATP-grasp"/>
</dbReference>
<dbReference type="PROSITE" id="PS50975">
    <property type="entry name" value="ATP_GRASP"/>
    <property type="match status" value="1"/>
</dbReference>
<dbReference type="InterPro" id="IPR011054">
    <property type="entry name" value="Rudment_hybrid_motif"/>
</dbReference>
<dbReference type="SMART" id="SM00796">
    <property type="entry name" value="AHS1"/>
    <property type="match status" value="1"/>
</dbReference>
<dbReference type="RefSeq" id="WP_021013941.1">
    <property type="nucleotide sequence ID" value="NZ_CP025084.1"/>
</dbReference>
<evidence type="ECO:0000256" key="13">
    <source>
        <dbReference type="PROSITE-ProRule" id="PRU00409"/>
    </source>
</evidence>
<sequence>MFERVLIANRGAIAVRIIRTLKRMGVQSIAVYAEADRHSLHVRQADEAWPLGDGPVRDTYLNQEKLLAIATKSGAQAIHPGYGFLSENAGFVTRCEQAGVVFLGPTVEQISAFGLKHRARELARQNEVPLLPGSELLTSLASAGEQARMIGYPVMLKSTAGGGGIGMQRCNDEAELVDAFTRVKRLAGNNFADDGVFLEKFIARARHIEVQVFGDGHGNVMALGERDCSAQRRNQKVIEETPAPGLSDQIRQQLQTTAVRLCQAVNYRSAGTVEYVYDETQKQFWFLEVNTRLQVEHGVTEQVFGVDIVQWMVELGAGCLPPLTSLHTTPRGHAIQVRLYAEDPAKQFQPCAGLLSEVCFPDNLPDATLRIDHWLDNGSDVSPLYDPMLAKVIVHAVDRAAALHGMAQALDATSLYGIETNLAWLRHLLTLPEIQQGNIITATLSNVLWQPATLEVISGGTLTTLQDSPGRTGYWHVGVPPSGPFDSRSFRLGNQLLGNAPDAAGLEITLRGPTLCFNHDCAFIITGANISAQLDGEPILGWQVCNARRGQTLTLGDIRGAGCRSYLLLAGGLTCPTYLGSRSTFTLGKFGGHAGRPLRAGDTLHLTAPQTQEQPASAAREDWSNRWQLRVIYGPHGAPDYFTSEDIDNFFSADWQVHYNSSRTGVRLIGPKPQWARRDGGEAGMHPSNIHDNAYAFGTVDFTGDMPVILGPDGPSLGGFVCPATVIAADLWKLGQLKAGDNIRFVPVTLAQADALAQQAETAIAAGRCLDDESLYLADECLTDETQPGRPSPVLFSQPAQGERPCVMCLAAGDRFVLLEYGAQQLDIALRFRVHALMQWLEQHPLPGQQELTPGIRSLQVHFDSLQCPRDRLLAHLRRADDALGDLRDATVPSRTVWLPLSWNDDACQQAITRYTQSVRPGAPWCPSNIEFIRRINGLNSVDQVKDIVFDARYLVMGLGDVYLGAPVATPIDPRHRLVTTKYNPARTWTAENSVGIGGAYLCVYGMEGPGGYQFVGRTLQMWNRDRQTDAFRQPWLLRFFDQIRFYPVSADELLTIRERFPWGDYPLRTEEGRFCLADYQQNLIEQQDGINAFQQRRQQAFDEELARWRADGQFTFDSGLHDTDSTDEVIPDDCCGVESQVAGSVWQWLVKPGERVNAGQTVGILESMKMEIPITAPVTGTIHTLQHQPGHPVQAGQLLILITPSAA</sequence>
<dbReference type="PROSITE" id="PS50968">
    <property type="entry name" value="BIOTINYL_LIPOYL"/>
    <property type="match status" value="1"/>
</dbReference>
<evidence type="ECO:0000313" key="19">
    <source>
        <dbReference type="Proteomes" id="UP000017700"/>
    </source>
</evidence>
<reference evidence="17 20" key="3">
    <citation type="submission" date="2017-11" db="EMBL/GenBank/DDBJ databases">
        <title>Complete genome sequence of Serratia sp. ATCC 39006 LacA.</title>
        <authorList>
            <person name="Hampton H.G."/>
            <person name="Jackson S.A."/>
            <person name="Jauregui R."/>
            <person name="Poulter G.T.M."/>
            <person name="Salmond G.P.C."/>
            <person name="Fineran P.C."/>
        </authorList>
    </citation>
    <scope>NUCLEOTIDE SEQUENCE [LARGE SCALE GENOMIC DNA]</scope>
    <source>
        <strain evidence="17 20">ATCC 39006</strain>
    </source>
</reference>
<dbReference type="NCBIfam" id="TIGR02712">
    <property type="entry name" value="urea_carbox"/>
    <property type="match status" value="1"/>
</dbReference>
<dbReference type="GO" id="GO:0016787">
    <property type="term" value="F:hydrolase activity"/>
    <property type="evidence" value="ECO:0007669"/>
    <property type="project" value="UniProtKB-KW"/>
</dbReference>
<comment type="subunit">
    <text evidence="4">Acetyl-CoA carboxylase is a heterohexamer of biotin carboxyl carrier protein, biotin carboxylase and the two subunits of carboxyl transferase in a 2:2 complex.</text>
</comment>
<feature type="domain" description="ATP-grasp" evidence="15">
    <location>
        <begin position="120"/>
        <end position="317"/>
    </location>
</feature>
<evidence type="ECO:0000256" key="8">
    <source>
        <dbReference type="ARBA" id="ARBA00022801"/>
    </source>
</evidence>
<keyword evidence="19" id="KW-1185">Reference proteome</keyword>
<dbReference type="KEGG" id="sera:Ser39006_001450"/>
<dbReference type="Gene3D" id="2.40.100.10">
    <property type="entry name" value="Cyclophilin-like"/>
    <property type="match status" value="2"/>
</dbReference>
<dbReference type="OrthoDB" id="9763189at2"/>
<dbReference type="SUPFAM" id="SSF52440">
    <property type="entry name" value="PreATP-grasp domain"/>
    <property type="match status" value="1"/>
</dbReference>
<dbReference type="KEGG" id="serq:CWC46_01450"/>
<dbReference type="Proteomes" id="UP000233778">
    <property type="component" value="Chromosome"/>
</dbReference>
<dbReference type="Pfam" id="PF02785">
    <property type="entry name" value="Biotin_carb_C"/>
    <property type="match status" value="1"/>
</dbReference>